<reference evidence="7 8" key="1">
    <citation type="submission" date="2017-09" db="EMBL/GenBank/DDBJ databases">
        <title>Sphingomonas panjinensis sp.nov., isolated from oil-contaminated soil.</title>
        <authorList>
            <person name="Wang L."/>
            <person name="Chen L."/>
        </authorList>
    </citation>
    <scope>NUCLEOTIDE SEQUENCE [LARGE SCALE GENOMIC DNA]</scope>
    <source>
        <strain evidence="7 8">FW-11</strain>
    </source>
</reference>
<dbReference type="Proteomes" id="UP000244162">
    <property type="component" value="Unassembled WGS sequence"/>
</dbReference>
<evidence type="ECO:0000313" key="8">
    <source>
        <dbReference type="Proteomes" id="UP000244162"/>
    </source>
</evidence>
<dbReference type="GO" id="GO:0061579">
    <property type="term" value="F:N-acyl homoserine lactone synthase activity"/>
    <property type="evidence" value="ECO:0007669"/>
    <property type="project" value="UniProtKB-UniRule"/>
</dbReference>
<dbReference type="EC" id="2.3.1.184" evidence="6"/>
<accession>A0A2T5FUQ8</accession>
<evidence type="ECO:0000256" key="5">
    <source>
        <dbReference type="PROSITE-ProRule" id="PRU00533"/>
    </source>
</evidence>
<evidence type="ECO:0000256" key="3">
    <source>
        <dbReference type="ARBA" id="ARBA00022691"/>
    </source>
</evidence>
<dbReference type="InterPro" id="IPR016181">
    <property type="entry name" value="Acyl_CoA_acyltransferase"/>
</dbReference>
<keyword evidence="8" id="KW-1185">Reference proteome</keyword>
<dbReference type="GO" id="GO:0007165">
    <property type="term" value="P:signal transduction"/>
    <property type="evidence" value="ECO:0007669"/>
    <property type="project" value="TreeGrafter"/>
</dbReference>
<keyword evidence="4 5" id="KW-0071">Autoinducer synthesis</keyword>
<dbReference type="RefSeq" id="WP_107969530.1">
    <property type="nucleotide sequence ID" value="NZ_NWBU01000016.1"/>
</dbReference>
<dbReference type="AlphaFoldDB" id="A0A2T5FUQ8"/>
<proteinExistence type="inferred from homology"/>
<comment type="catalytic activity">
    <reaction evidence="6">
        <text>a fatty acyl-[ACP] + S-adenosyl-L-methionine = an N-acyl-L-homoserine lactone + S-methyl-5'-thioadenosine + holo-[ACP] + H(+)</text>
        <dbReference type="Rhea" id="RHEA:10096"/>
        <dbReference type="Rhea" id="RHEA-COMP:9685"/>
        <dbReference type="Rhea" id="RHEA-COMP:14125"/>
        <dbReference type="ChEBI" id="CHEBI:15378"/>
        <dbReference type="ChEBI" id="CHEBI:17509"/>
        <dbReference type="ChEBI" id="CHEBI:55474"/>
        <dbReference type="ChEBI" id="CHEBI:59789"/>
        <dbReference type="ChEBI" id="CHEBI:64479"/>
        <dbReference type="ChEBI" id="CHEBI:138651"/>
        <dbReference type="EC" id="2.3.1.184"/>
    </reaction>
</comment>
<dbReference type="SUPFAM" id="SSF55729">
    <property type="entry name" value="Acyl-CoA N-acyltransferases (Nat)"/>
    <property type="match status" value="1"/>
</dbReference>
<dbReference type="OrthoDB" id="6169313at2"/>
<keyword evidence="3 6" id="KW-0949">S-adenosyl-L-methionine</keyword>
<evidence type="ECO:0000313" key="7">
    <source>
        <dbReference type="EMBL" id="PTQ08261.1"/>
    </source>
</evidence>
<dbReference type="Gene3D" id="3.40.630.30">
    <property type="match status" value="1"/>
</dbReference>
<dbReference type="GO" id="GO:0009372">
    <property type="term" value="P:quorum sensing"/>
    <property type="evidence" value="ECO:0007669"/>
    <property type="project" value="UniProtKB-UniRule"/>
</dbReference>
<name>A0A2T5FUQ8_9SPHN</name>
<sequence length="209" mass="23681">MIRLITSDNRSAYPSLVQAMHADRKRVFVDMLRWNIAHDECQERDEFDDEFAEYLILHDPSTGEHLASMRLLRTDRPHLLSSAFAHLCDKGVPSSCDIFEITRFCVAPRGRAADRRAARNRLVRAMVEYALLTDIRAFTAVCNMRFLSEVLSAGWRCRPLGLPMVEQGELVGALMIEIDTATLGSLIGPWRCDPVDLRLVGRMHRALAA</sequence>
<evidence type="ECO:0000256" key="1">
    <source>
        <dbReference type="ARBA" id="ARBA00022654"/>
    </source>
</evidence>
<protein>
    <recommendedName>
        <fullName evidence="6">Acyl-homoserine-lactone synthase</fullName>
        <ecNumber evidence="6">2.3.1.184</ecNumber>
    </recommendedName>
    <alternativeName>
        <fullName evidence="6">Autoinducer synthesis protein</fullName>
    </alternativeName>
</protein>
<gene>
    <name evidence="7" type="ORF">CLG96_16350</name>
</gene>
<dbReference type="Pfam" id="PF00765">
    <property type="entry name" value="Autoind_synth"/>
    <property type="match status" value="1"/>
</dbReference>
<evidence type="ECO:0000256" key="4">
    <source>
        <dbReference type="ARBA" id="ARBA00022929"/>
    </source>
</evidence>
<comment type="caution">
    <text evidence="7">The sequence shown here is derived from an EMBL/GenBank/DDBJ whole genome shotgun (WGS) entry which is preliminary data.</text>
</comment>
<dbReference type="EMBL" id="NWBU01000016">
    <property type="protein sequence ID" value="PTQ08261.1"/>
    <property type="molecule type" value="Genomic_DNA"/>
</dbReference>
<dbReference type="PROSITE" id="PS51187">
    <property type="entry name" value="AUTOINDUCER_SYNTH_2"/>
    <property type="match status" value="1"/>
</dbReference>
<dbReference type="PRINTS" id="PR01549">
    <property type="entry name" value="AUTOINDCRSYN"/>
</dbReference>
<comment type="similarity">
    <text evidence="5 6">Belongs to the autoinducer synthase family.</text>
</comment>
<evidence type="ECO:0000256" key="6">
    <source>
        <dbReference type="RuleBase" id="RU361135"/>
    </source>
</evidence>
<organism evidence="7 8">
    <name type="scientific">Sphingomonas oleivorans</name>
    <dbReference type="NCBI Taxonomy" id="1735121"/>
    <lineage>
        <taxon>Bacteria</taxon>
        <taxon>Pseudomonadati</taxon>
        <taxon>Pseudomonadota</taxon>
        <taxon>Alphaproteobacteria</taxon>
        <taxon>Sphingomonadales</taxon>
        <taxon>Sphingomonadaceae</taxon>
        <taxon>Sphingomonas</taxon>
    </lineage>
</organism>
<keyword evidence="2 6" id="KW-0808">Transferase</keyword>
<dbReference type="InterPro" id="IPR001690">
    <property type="entry name" value="Autoind_synthase"/>
</dbReference>
<keyword evidence="1 5" id="KW-0673">Quorum sensing</keyword>
<evidence type="ECO:0000256" key="2">
    <source>
        <dbReference type="ARBA" id="ARBA00022679"/>
    </source>
</evidence>
<dbReference type="PANTHER" id="PTHR39322">
    <property type="entry name" value="ACYL-HOMOSERINE-LACTONE SYNTHASE"/>
    <property type="match status" value="1"/>
</dbReference>
<dbReference type="PANTHER" id="PTHR39322:SF1">
    <property type="entry name" value="ISOVALERYL-HOMOSERINE LACTONE SYNTHASE"/>
    <property type="match status" value="1"/>
</dbReference>